<organism evidence="1 2">
    <name type="scientific">Flagellimonas oceani</name>
    <dbReference type="NCBI Taxonomy" id="2698672"/>
    <lineage>
        <taxon>Bacteria</taxon>
        <taxon>Pseudomonadati</taxon>
        <taxon>Bacteroidota</taxon>
        <taxon>Flavobacteriia</taxon>
        <taxon>Flavobacteriales</taxon>
        <taxon>Flavobacteriaceae</taxon>
        <taxon>Flagellimonas</taxon>
    </lineage>
</organism>
<evidence type="ECO:0000313" key="2">
    <source>
        <dbReference type="Proteomes" id="UP000502928"/>
    </source>
</evidence>
<dbReference type="Proteomes" id="UP000502928">
    <property type="component" value="Chromosome"/>
</dbReference>
<sequence>MEQLIKLKIKEESSTGENGERIIDSFIKSCINLDASILEPMIEEDQFFDDLDKYRFLAFLRAQFDSARSQGLKKMIVRTGRCELCVMGHKTYEFYGKKSTPRFAYVIEIVNGKVKNIFNCNASSGWNQK</sequence>
<dbReference type="EMBL" id="CP049616">
    <property type="protein sequence ID" value="QII44537.1"/>
    <property type="molecule type" value="Genomic_DNA"/>
</dbReference>
<protein>
    <recommendedName>
        <fullName evidence="3">Nuclear transport factor 2 family protein</fullName>
    </recommendedName>
</protein>
<evidence type="ECO:0000313" key="1">
    <source>
        <dbReference type="EMBL" id="QII44537.1"/>
    </source>
</evidence>
<keyword evidence="2" id="KW-1185">Reference proteome</keyword>
<reference evidence="1 2" key="1">
    <citation type="submission" date="2020-02" db="EMBL/GenBank/DDBJ databases">
        <title>Complete genome of Muricauda sp. 501str8.</title>
        <authorList>
            <person name="Dong B."/>
            <person name="Zhu S."/>
            <person name="Yang J."/>
            <person name="Chen J."/>
        </authorList>
    </citation>
    <scope>NUCLEOTIDE SEQUENCE [LARGE SCALE GENOMIC DNA]</scope>
    <source>
        <strain evidence="1 2">501str8</strain>
    </source>
</reference>
<dbReference type="KEGG" id="mut:GVT53_07555"/>
<name>A0A6G7J222_9FLAO</name>
<dbReference type="AlphaFoldDB" id="A0A6G7J222"/>
<accession>A0A6G7J222</accession>
<gene>
    <name evidence="1" type="ORF">GVT53_07555</name>
</gene>
<dbReference type="RefSeq" id="WP_166248073.1">
    <property type="nucleotide sequence ID" value="NZ_CP049616.1"/>
</dbReference>
<proteinExistence type="predicted"/>
<evidence type="ECO:0008006" key="3">
    <source>
        <dbReference type="Google" id="ProtNLM"/>
    </source>
</evidence>